<dbReference type="Pfam" id="PF01557">
    <property type="entry name" value="FAA_hydrolase"/>
    <property type="match status" value="1"/>
</dbReference>
<evidence type="ECO:0000256" key="3">
    <source>
        <dbReference type="ARBA" id="ARBA00022723"/>
    </source>
</evidence>
<sequence length="292" mass="31158">MKICWYTQEQREGAQLGAVVDGRVYDVSAALQALPPARYPALHGDLLLANLDLIRVAINQLLPGAASIPAERARFLSPVANPGKIIGVPVNYADHVAEANADQATFTDRYKGEVREQGLFLKAASSLVGPSEGVALRFPQRLSHHEMELGVVIGKTAANVSVDEALDYVAGYAIALDMTVRGPEDRSLRKSVDSYAVLGPWLVTADAVGDAQKLDIRLAVNGEVRQQANTAEMIIGIAEQIAWASSYYTLYPGDIIMSGTCAGVGQVLPGDVMQCLIDGIGAMRVDVRAAQD</sequence>
<evidence type="ECO:0000256" key="1">
    <source>
        <dbReference type="ARBA" id="ARBA00001946"/>
    </source>
</evidence>
<dbReference type="InterPro" id="IPR011234">
    <property type="entry name" value="Fumarylacetoacetase-like_C"/>
</dbReference>
<accession>A0ABN6THS4</accession>
<evidence type="ECO:0000313" key="5">
    <source>
        <dbReference type="EMBL" id="BDT59539.1"/>
    </source>
</evidence>
<dbReference type="PANTHER" id="PTHR42796">
    <property type="entry name" value="FUMARYLACETOACETATE HYDROLASE DOMAIN-CONTAINING PROTEIN 2A-RELATED"/>
    <property type="match status" value="1"/>
</dbReference>
<dbReference type="InterPro" id="IPR051121">
    <property type="entry name" value="FAH"/>
</dbReference>
<dbReference type="RefSeq" id="WP_281908278.1">
    <property type="nucleotide sequence ID" value="NZ_AP026966.1"/>
</dbReference>
<proteinExistence type="inferred from homology"/>
<keyword evidence="3" id="KW-0479">Metal-binding</keyword>
<evidence type="ECO:0000259" key="4">
    <source>
        <dbReference type="Pfam" id="PF01557"/>
    </source>
</evidence>
<comment type="similarity">
    <text evidence="2">Belongs to the FAH family.</text>
</comment>
<dbReference type="PANTHER" id="PTHR42796:SF4">
    <property type="entry name" value="FUMARYLACETOACETATE HYDROLASE DOMAIN-CONTAINING PROTEIN 2A"/>
    <property type="match status" value="1"/>
</dbReference>
<evidence type="ECO:0000313" key="6">
    <source>
        <dbReference type="Proteomes" id="UP001163336"/>
    </source>
</evidence>
<dbReference type="Proteomes" id="UP001163336">
    <property type="component" value="Chromosome"/>
</dbReference>
<feature type="domain" description="Fumarylacetoacetase-like C-terminal" evidence="4">
    <location>
        <begin position="84"/>
        <end position="287"/>
    </location>
</feature>
<name>A0ABN6THS4_9BURK</name>
<reference evidence="5" key="1">
    <citation type="submission" date="2022-11" db="EMBL/GenBank/DDBJ databases">
        <title>Isolation and characterization of PLA-degrading bacterium Massilia sp. from Antarctic soil.</title>
        <authorList>
            <person name="Sato K."/>
            <person name="Gomez-Fuentes C."/>
            <person name="Ahmad S.A."/>
            <person name="Zulkharnain A."/>
        </authorList>
    </citation>
    <scope>NUCLEOTIDE SEQUENCE</scope>
    <source>
        <strain evidence="5">N-3</strain>
    </source>
</reference>
<comment type="cofactor">
    <cofactor evidence="1">
        <name>Mg(2+)</name>
        <dbReference type="ChEBI" id="CHEBI:18420"/>
    </cofactor>
</comment>
<dbReference type="Gene3D" id="3.90.850.10">
    <property type="entry name" value="Fumarylacetoacetase-like, C-terminal domain"/>
    <property type="match status" value="1"/>
</dbReference>
<evidence type="ECO:0000256" key="2">
    <source>
        <dbReference type="ARBA" id="ARBA00010211"/>
    </source>
</evidence>
<organism evidence="5 6">
    <name type="scientific">Massilia varians</name>
    <dbReference type="NCBI Taxonomy" id="457921"/>
    <lineage>
        <taxon>Bacteria</taxon>
        <taxon>Pseudomonadati</taxon>
        <taxon>Pseudomonadota</taxon>
        <taxon>Betaproteobacteria</taxon>
        <taxon>Burkholderiales</taxon>
        <taxon>Oxalobacteraceae</taxon>
        <taxon>Telluria group</taxon>
        <taxon>Massilia</taxon>
    </lineage>
</organism>
<keyword evidence="6" id="KW-1185">Reference proteome</keyword>
<gene>
    <name evidence="5" type="ORF">MasN3_30330</name>
</gene>
<dbReference type="InterPro" id="IPR036663">
    <property type="entry name" value="Fumarylacetoacetase_C_sf"/>
</dbReference>
<dbReference type="SUPFAM" id="SSF56529">
    <property type="entry name" value="FAH"/>
    <property type="match status" value="1"/>
</dbReference>
<protein>
    <submittedName>
        <fullName evidence="5">2-keto-4-pentenoate hydratase</fullName>
    </submittedName>
</protein>
<dbReference type="EMBL" id="AP026966">
    <property type="protein sequence ID" value="BDT59539.1"/>
    <property type="molecule type" value="Genomic_DNA"/>
</dbReference>